<gene>
    <name evidence="1" type="ORF">Tci_871639</name>
</gene>
<reference evidence="1" key="1">
    <citation type="journal article" date="2019" name="Sci. Rep.">
        <title>Draft genome of Tanacetum cinerariifolium, the natural source of mosquito coil.</title>
        <authorList>
            <person name="Yamashiro T."/>
            <person name="Shiraishi A."/>
            <person name="Satake H."/>
            <person name="Nakayama K."/>
        </authorList>
    </citation>
    <scope>NUCLEOTIDE SEQUENCE</scope>
</reference>
<dbReference type="AlphaFoldDB" id="A0A699SQ81"/>
<keyword evidence="1" id="KW-0808">Transferase</keyword>
<comment type="caution">
    <text evidence="1">The sequence shown here is derived from an EMBL/GenBank/DDBJ whole genome shotgun (WGS) entry which is preliminary data.</text>
</comment>
<name>A0A699SQ81_TANCI</name>
<organism evidence="1">
    <name type="scientific">Tanacetum cinerariifolium</name>
    <name type="common">Dalmatian daisy</name>
    <name type="synonym">Chrysanthemum cinerariifolium</name>
    <dbReference type="NCBI Taxonomy" id="118510"/>
    <lineage>
        <taxon>Eukaryota</taxon>
        <taxon>Viridiplantae</taxon>
        <taxon>Streptophyta</taxon>
        <taxon>Embryophyta</taxon>
        <taxon>Tracheophyta</taxon>
        <taxon>Spermatophyta</taxon>
        <taxon>Magnoliopsida</taxon>
        <taxon>eudicotyledons</taxon>
        <taxon>Gunneridae</taxon>
        <taxon>Pentapetalae</taxon>
        <taxon>asterids</taxon>
        <taxon>campanulids</taxon>
        <taxon>Asterales</taxon>
        <taxon>Asteraceae</taxon>
        <taxon>Asteroideae</taxon>
        <taxon>Anthemideae</taxon>
        <taxon>Anthemidinae</taxon>
        <taxon>Tanacetum</taxon>
    </lineage>
</organism>
<accession>A0A699SQ81</accession>
<dbReference type="GO" id="GO:0003964">
    <property type="term" value="F:RNA-directed DNA polymerase activity"/>
    <property type="evidence" value="ECO:0007669"/>
    <property type="project" value="UniProtKB-KW"/>
</dbReference>
<evidence type="ECO:0000313" key="1">
    <source>
        <dbReference type="EMBL" id="GFC99669.1"/>
    </source>
</evidence>
<proteinExistence type="predicted"/>
<keyword evidence="1" id="KW-0695">RNA-directed DNA polymerase</keyword>
<sequence>MPSRILKKKYVKRLVGKRVAKAIEEYEKTRANLDNTESLRGNSENNRNCKWQGCSHKTFMNGKPHPFNGTEGVVGLRRWIEKVEQVFEICMCAKEDKVMFASSTLDSRALT</sequence>
<protein>
    <submittedName>
        <fullName evidence="1">Putative reverse transcriptase domain-containing protein</fullName>
    </submittedName>
</protein>
<dbReference type="EMBL" id="BKCJ011179953">
    <property type="protein sequence ID" value="GFC99669.1"/>
    <property type="molecule type" value="Genomic_DNA"/>
</dbReference>
<keyword evidence="1" id="KW-0548">Nucleotidyltransferase</keyword>